<evidence type="ECO:0000313" key="3">
    <source>
        <dbReference type="Proteomes" id="UP000031599"/>
    </source>
</evidence>
<protein>
    <recommendedName>
        <fullName evidence="1">Amphi-Trp domain-containing protein</fullName>
    </recommendedName>
</protein>
<gene>
    <name evidence="2" type="ORF">DB30_07301</name>
</gene>
<sequence length="81" mass="8863">MQDRRSIVKYLKALTAGLEAGRIELGTADHTLALEPDGMLEFEIQAKRKGGRVKVGLKLAWREDEEDPSADALEIKAGSPT</sequence>
<dbReference type="Pfam" id="PF20068">
    <property type="entry name" value="Amphi-Trp"/>
    <property type="match status" value="1"/>
</dbReference>
<dbReference type="Proteomes" id="UP000031599">
    <property type="component" value="Unassembled WGS sequence"/>
</dbReference>
<evidence type="ECO:0000259" key="1">
    <source>
        <dbReference type="Pfam" id="PF20068"/>
    </source>
</evidence>
<accession>A0A0C1Z8T5</accession>
<evidence type="ECO:0000313" key="2">
    <source>
        <dbReference type="EMBL" id="KIG14034.1"/>
    </source>
</evidence>
<dbReference type="EMBL" id="JMCC02000081">
    <property type="protein sequence ID" value="KIG14034.1"/>
    <property type="molecule type" value="Genomic_DNA"/>
</dbReference>
<dbReference type="InterPro" id="IPR027598">
    <property type="entry name" value="Amphi-Trp_dom"/>
</dbReference>
<name>A0A0C1Z8T5_9BACT</name>
<organism evidence="2 3">
    <name type="scientific">Enhygromyxa salina</name>
    <dbReference type="NCBI Taxonomy" id="215803"/>
    <lineage>
        <taxon>Bacteria</taxon>
        <taxon>Pseudomonadati</taxon>
        <taxon>Myxococcota</taxon>
        <taxon>Polyangia</taxon>
        <taxon>Nannocystales</taxon>
        <taxon>Nannocystaceae</taxon>
        <taxon>Enhygromyxa</taxon>
    </lineage>
</organism>
<feature type="domain" description="Amphi-Trp" evidence="1">
    <location>
        <begin position="2"/>
        <end position="76"/>
    </location>
</feature>
<proteinExistence type="predicted"/>
<comment type="caution">
    <text evidence="2">The sequence shown here is derived from an EMBL/GenBank/DDBJ whole genome shotgun (WGS) entry which is preliminary data.</text>
</comment>
<reference evidence="2 3" key="1">
    <citation type="submission" date="2014-12" db="EMBL/GenBank/DDBJ databases">
        <title>Genome assembly of Enhygromyxa salina DSM 15201.</title>
        <authorList>
            <person name="Sharma G."/>
            <person name="Subramanian S."/>
        </authorList>
    </citation>
    <scope>NUCLEOTIDE SEQUENCE [LARGE SCALE GENOMIC DNA]</scope>
    <source>
        <strain evidence="2 3">DSM 15201</strain>
    </source>
</reference>
<dbReference type="NCBIfam" id="TIGR04354">
    <property type="entry name" value="amphi-Trp"/>
    <property type="match status" value="1"/>
</dbReference>
<dbReference type="AlphaFoldDB" id="A0A0C1Z8T5"/>